<accession>A0A2P2NIZ2</accession>
<organism evidence="1">
    <name type="scientific">Rhizophora mucronata</name>
    <name type="common">Asiatic mangrove</name>
    <dbReference type="NCBI Taxonomy" id="61149"/>
    <lineage>
        <taxon>Eukaryota</taxon>
        <taxon>Viridiplantae</taxon>
        <taxon>Streptophyta</taxon>
        <taxon>Embryophyta</taxon>
        <taxon>Tracheophyta</taxon>
        <taxon>Spermatophyta</taxon>
        <taxon>Magnoliopsida</taxon>
        <taxon>eudicotyledons</taxon>
        <taxon>Gunneridae</taxon>
        <taxon>Pentapetalae</taxon>
        <taxon>rosids</taxon>
        <taxon>fabids</taxon>
        <taxon>Malpighiales</taxon>
        <taxon>Rhizophoraceae</taxon>
        <taxon>Rhizophora</taxon>
    </lineage>
</organism>
<dbReference type="EMBL" id="GGEC01061953">
    <property type="protein sequence ID" value="MBX42437.1"/>
    <property type="molecule type" value="Transcribed_RNA"/>
</dbReference>
<sequence>MECNKKTIKSYKRGVGGRLIKRKQLSRSSMILSI</sequence>
<dbReference type="AlphaFoldDB" id="A0A2P2NIZ2"/>
<reference evidence="1" key="1">
    <citation type="submission" date="2018-02" db="EMBL/GenBank/DDBJ databases">
        <title>Rhizophora mucronata_Transcriptome.</title>
        <authorList>
            <person name="Meera S.P."/>
            <person name="Sreeshan A."/>
            <person name="Augustine A."/>
        </authorList>
    </citation>
    <scope>NUCLEOTIDE SEQUENCE</scope>
    <source>
        <tissue evidence="1">Leaf</tissue>
    </source>
</reference>
<evidence type="ECO:0000313" key="1">
    <source>
        <dbReference type="EMBL" id="MBX42437.1"/>
    </source>
</evidence>
<proteinExistence type="predicted"/>
<name>A0A2P2NIZ2_RHIMU</name>
<protein>
    <submittedName>
        <fullName evidence="1">Uncharacterized protein</fullName>
    </submittedName>
</protein>